<feature type="domain" description="Choloylglycine hydrolase/NAAA C-terminal" evidence="4">
    <location>
        <begin position="22"/>
        <end position="343"/>
    </location>
</feature>
<reference evidence="5" key="2">
    <citation type="submission" date="2021-04" db="EMBL/GenBank/DDBJ databases">
        <authorList>
            <person name="Gilroy R."/>
        </authorList>
    </citation>
    <scope>NUCLEOTIDE SEQUENCE</scope>
    <source>
        <strain evidence="5">A6-441</strain>
    </source>
</reference>
<feature type="chain" id="PRO_5038986010" evidence="3">
    <location>
        <begin position="22"/>
        <end position="366"/>
    </location>
</feature>
<name>A0A9E2NXJ7_9FUSO</name>
<reference evidence="5" key="1">
    <citation type="journal article" date="2021" name="PeerJ">
        <title>Extensive microbial diversity within the chicken gut microbiome revealed by metagenomics and culture.</title>
        <authorList>
            <person name="Gilroy R."/>
            <person name="Ravi A."/>
            <person name="Getino M."/>
            <person name="Pursley I."/>
            <person name="Horton D.L."/>
            <person name="Alikhan N.F."/>
            <person name="Baker D."/>
            <person name="Gharbi K."/>
            <person name="Hall N."/>
            <person name="Watson M."/>
            <person name="Adriaenssens E.M."/>
            <person name="Foster-Nyarko E."/>
            <person name="Jarju S."/>
            <person name="Secka A."/>
            <person name="Antonio M."/>
            <person name="Oren A."/>
            <person name="Chaudhuri R.R."/>
            <person name="La Ragione R."/>
            <person name="Hildebrand F."/>
            <person name="Pallen M.J."/>
        </authorList>
    </citation>
    <scope>NUCLEOTIDE SEQUENCE</scope>
    <source>
        <strain evidence="5">A6-441</strain>
    </source>
</reference>
<evidence type="ECO:0000313" key="5">
    <source>
        <dbReference type="EMBL" id="MBU3842800.1"/>
    </source>
</evidence>
<dbReference type="InterPro" id="IPR052193">
    <property type="entry name" value="Peptidase_C59"/>
</dbReference>
<keyword evidence="2 5" id="KW-0378">Hydrolase</keyword>
<gene>
    <name evidence="5" type="ORF">IAA47_07450</name>
</gene>
<evidence type="ECO:0000313" key="6">
    <source>
        <dbReference type="Proteomes" id="UP000724657"/>
    </source>
</evidence>
<dbReference type="PROSITE" id="PS51257">
    <property type="entry name" value="PROKAR_LIPOPROTEIN"/>
    <property type="match status" value="1"/>
</dbReference>
<comment type="caution">
    <text evidence="5">The sequence shown here is derived from an EMBL/GenBank/DDBJ whole genome shotgun (WGS) entry which is preliminary data.</text>
</comment>
<proteinExistence type="inferred from homology"/>
<dbReference type="Pfam" id="PF02275">
    <property type="entry name" value="CBAH"/>
    <property type="match status" value="1"/>
</dbReference>
<keyword evidence="3" id="KW-0732">Signal</keyword>
<feature type="signal peptide" evidence="3">
    <location>
        <begin position="1"/>
        <end position="21"/>
    </location>
</feature>
<sequence length="366" mass="40841">MKKIFKLSLSLFLIFSGVALACTGITIRTIDNQMIQGRTIEYGESNLNSKLVVSPRGKEYQSLTPDGKMEGHKWKAKYGYVGASVINDLFIGEGINEAGLNAGLFYFPHYGSLTKYTPKISKKSVVDMQFVSWILSNFSTVEEVKEGIKNIKVVNVGYDKNGNPLPTAHWRVADAKGGNIVIEIINNGEVKIYDNKVGVLTNAPDFDWHVKNLNNYINLYSGNAKNYNVNGEEIFSFGVGTGALGLPGDITPPSRFIRAFYLLTAMKPAATTKEAVDEAIHILNNFDLPIGVEYPADQQAYIPKDLPSATQWTAISNLSDREFYYKTMYNSQIRKVDLKKINFSTVKFTSIPLDEKPQENIQELTF</sequence>
<dbReference type="InterPro" id="IPR029055">
    <property type="entry name" value="Ntn_hydrolases_N"/>
</dbReference>
<protein>
    <submittedName>
        <fullName evidence="5">Choloylglycine hydrolase family protein</fullName>
    </submittedName>
</protein>
<dbReference type="PANTHER" id="PTHR35527">
    <property type="entry name" value="CHOLOYLGLYCINE HYDROLASE"/>
    <property type="match status" value="1"/>
</dbReference>
<evidence type="ECO:0000256" key="1">
    <source>
        <dbReference type="ARBA" id="ARBA00006625"/>
    </source>
</evidence>
<dbReference type="Proteomes" id="UP000724657">
    <property type="component" value="Unassembled WGS sequence"/>
</dbReference>
<dbReference type="SUPFAM" id="SSF56235">
    <property type="entry name" value="N-terminal nucleophile aminohydrolases (Ntn hydrolases)"/>
    <property type="match status" value="1"/>
</dbReference>
<dbReference type="GO" id="GO:0016787">
    <property type="term" value="F:hydrolase activity"/>
    <property type="evidence" value="ECO:0007669"/>
    <property type="project" value="UniProtKB-KW"/>
</dbReference>
<evidence type="ECO:0000259" key="4">
    <source>
        <dbReference type="Pfam" id="PF02275"/>
    </source>
</evidence>
<organism evidence="5 6">
    <name type="scientific">Candidatus Fusobacterium pullicola</name>
    <dbReference type="NCBI Taxonomy" id="2838601"/>
    <lineage>
        <taxon>Bacteria</taxon>
        <taxon>Fusobacteriati</taxon>
        <taxon>Fusobacteriota</taxon>
        <taxon>Fusobacteriia</taxon>
        <taxon>Fusobacteriales</taxon>
        <taxon>Fusobacteriaceae</taxon>
        <taxon>Fusobacterium</taxon>
    </lineage>
</organism>
<comment type="similarity">
    <text evidence="1">Belongs to the peptidase C59 family.</text>
</comment>
<evidence type="ECO:0000256" key="3">
    <source>
        <dbReference type="SAM" id="SignalP"/>
    </source>
</evidence>
<dbReference type="InterPro" id="IPR029132">
    <property type="entry name" value="CBAH/NAAA_C"/>
</dbReference>
<evidence type="ECO:0000256" key="2">
    <source>
        <dbReference type="ARBA" id="ARBA00022801"/>
    </source>
</evidence>
<accession>A0A9E2NXJ7</accession>
<dbReference type="CDD" id="cd00542">
    <property type="entry name" value="Ntn_PVA"/>
    <property type="match status" value="1"/>
</dbReference>
<dbReference type="Gene3D" id="3.60.60.10">
    <property type="entry name" value="Penicillin V Acylase, Chain A"/>
    <property type="match status" value="1"/>
</dbReference>
<dbReference type="AlphaFoldDB" id="A0A9E2NXJ7"/>
<dbReference type="PANTHER" id="PTHR35527:SF2">
    <property type="entry name" value="HYDROLASE"/>
    <property type="match status" value="1"/>
</dbReference>
<dbReference type="EMBL" id="JAHLFN010000068">
    <property type="protein sequence ID" value="MBU3842800.1"/>
    <property type="molecule type" value="Genomic_DNA"/>
</dbReference>